<accession>A0A1V6QR93</accession>
<dbReference type="EMBL" id="MDYO01000049">
    <property type="protein sequence ID" value="OQD91738.1"/>
    <property type="molecule type" value="Genomic_DNA"/>
</dbReference>
<dbReference type="Proteomes" id="UP000191612">
    <property type="component" value="Unassembled WGS sequence"/>
</dbReference>
<comment type="caution">
    <text evidence="1">The sequence shown here is derived from an EMBL/GenBank/DDBJ whole genome shotgun (WGS) entry which is preliminary data.</text>
</comment>
<evidence type="ECO:0000313" key="1">
    <source>
        <dbReference type="EMBL" id="OQD91738.1"/>
    </source>
</evidence>
<gene>
    <name evidence="1" type="ORF">PENSOL_c049G01568</name>
</gene>
<protein>
    <submittedName>
        <fullName evidence="1">Uncharacterized protein</fullName>
    </submittedName>
</protein>
<organism evidence="1 2">
    <name type="scientific">Penicillium solitum</name>
    <dbReference type="NCBI Taxonomy" id="60172"/>
    <lineage>
        <taxon>Eukaryota</taxon>
        <taxon>Fungi</taxon>
        <taxon>Dikarya</taxon>
        <taxon>Ascomycota</taxon>
        <taxon>Pezizomycotina</taxon>
        <taxon>Eurotiomycetes</taxon>
        <taxon>Eurotiomycetidae</taxon>
        <taxon>Eurotiales</taxon>
        <taxon>Aspergillaceae</taxon>
        <taxon>Penicillium</taxon>
    </lineage>
</organism>
<feature type="non-terminal residue" evidence="1">
    <location>
        <position position="13"/>
    </location>
</feature>
<proteinExistence type="predicted"/>
<reference evidence="2" key="1">
    <citation type="journal article" date="2017" name="Nat. Microbiol.">
        <title>Global analysis of biosynthetic gene clusters reveals vast potential of secondary metabolite production in Penicillium species.</title>
        <authorList>
            <person name="Nielsen J.C."/>
            <person name="Grijseels S."/>
            <person name="Prigent S."/>
            <person name="Ji B."/>
            <person name="Dainat J."/>
            <person name="Nielsen K.F."/>
            <person name="Frisvad J.C."/>
            <person name="Workman M."/>
            <person name="Nielsen J."/>
        </authorList>
    </citation>
    <scope>NUCLEOTIDE SEQUENCE [LARGE SCALE GENOMIC DNA]</scope>
    <source>
        <strain evidence="2">IBT 29525</strain>
    </source>
</reference>
<evidence type="ECO:0000313" key="2">
    <source>
        <dbReference type="Proteomes" id="UP000191612"/>
    </source>
</evidence>
<keyword evidence="2" id="KW-1185">Reference proteome</keyword>
<sequence length="13" mass="1602">MPTNWPGQRHHQL</sequence>
<name>A0A1V6QR93_9EURO</name>